<dbReference type="InterPro" id="IPR012337">
    <property type="entry name" value="RNaseH-like_sf"/>
</dbReference>
<dbReference type="InParanoid" id="A0A6P7GUB5"/>
<dbReference type="AlphaFoldDB" id="A0A6P7GUB5"/>
<evidence type="ECO:0000313" key="1">
    <source>
        <dbReference type="RefSeq" id="XP_028147430.1"/>
    </source>
</evidence>
<proteinExistence type="predicted"/>
<organism evidence="1">
    <name type="scientific">Diabrotica virgifera virgifera</name>
    <name type="common">western corn rootworm</name>
    <dbReference type="NCBI Taxonomy" id="50390"/>
    <lineage>
        <taxon>Eukaryota</taxon>
        <taxon>Metazoa</taxon>
        <taxon>Ecdysozoa</taxon>
        <taxon>Arthropoda</taxon>
        <taxon>Hexapoda</taxon>
        <taxon>Insecta</taxon>
        <taxon>Pterygota</taxon>
        <taxon>Neoptera</taxon>
        <taxon>Endopterygota</taxon>
        <taxon>Coleoptera</taxon>
        <taxon>Polyphaga</taxon>
        <taxon>Cucujiformia</taxon>
        <taxon>Chrysomeloidea</taxon>
        <taxon>Chrysomelidae</taxon>
        <taxon>Galerucinae</taxon>
        <taxon>Diabroticina</taxon>
        <taxon>Diabroticites</taxon>
        <taxon>Diabrotica</taxon>
    </lineage>
</organism>
<dbReference type="RefSeq" id="XP_028147430.1">
    <property type="nucleotide sequence ID" value="XM_028291629.1"/>
</dbReference>
<protein>
    <submittedName>
        <fullName evidence="1">Uncharacterized protein LOC114340851</fullName>
    </submittedName>
</protein>
<accession>A0A6P7GUB5</accession>
<gene>
    <name evidence="1" type="primary">LOC114340851</name>
</gene>
<sequence length="192" mass="22722">MPQLPNETRWKSHEACLATFISNYYIYVEIRTEKEQEFDKNISKILDNVAIYREALYLQKQLAVIVKALDRFQSDSVNISDAVEIWKDALDHDLLQSYRQEIKKRYDFAIQPFHLFANTMDPKYMGRRLTGEEEETVEQWVASNLSDEFLAVMLSFKIKDTDMFPATLFKEELAKKFSTKKWCKLISIKNKK</sequence>
<dbReference type="SUPFAM" id="SSF53098">
    <property type="entry name" value="Ribonuclease H-like"/>
    <property type="match status" value="1"/>
</dbReference>
<name>A0A6P7GUB5_DIAVI</name>
<reference evidence="1" key="1">
    <citation type="submission" date="2025-08" db="UniProtKB">
        <authorList>
            <consortium name="RefSeq"/>
        </authorList>
    </citation>
    <scope>IDENTIFICATION</scope>
    <source>
        <tissue evidence="1">Whole insect</tissue>
    </source>
</reference>